<dbReference type="SUPFAM" id="SSF51735">
    <property type="entry name" value="NAD(P)-binding Rossmann-fold domains"/>
    <property type="match status" value="1"/>
</dbReference>
<dbReference type="FunFam" id="3.30.360.10:FF:000036">
    <property type="entry name" value="YMR315W-like protein"/>
    <property type="match status" value="1"/>
</dbReference>
<feature type="domain" description="Gfo/Idh/MocA-like oxidoreductase N-terminal" evidence="1">
    <location>
        <begin position="4"/>
        <end position="125"/>
    </location>
</feature>
<keyword evidence="4" id="KW-1185">Reference proteome</keyword>
<dbReference type="Gene3D" id="3.40.50.720">
    <property type="entry name" value="NAD(P)-binding Rossmann-like Domain"/>
    <property type="match status" value="1"/>
</dbReference>
<accession>A0A6C1EF34</accession>
<dbReference type="AlphaFoldDB" id="A0A6C1EF34"/>
<dbReference type="GO" id="GO:0006740">
    <property type="term" value="P:NADPH regeneration"/>
    <property type="evidence" value="ECO:0007669"/>
    <property type="project" value="TreeGrafter"/>
</dbReference>
<evidence type="ECO:0000313" key="4">
    <source>
        <dbReference type="Proteomes" id="UP000501346"/>
    </source>
</evidence>
<dbReference type="GO" id="GO:0005737">
    <property type="term" value="C:cytoplasm"/>
    <property type="evidence" value="ECO:0007669"/>
    <property type="project" value="TreeGrafter"/>
</dbReference>
<dbReference type="GO" id="GO:0016491">
    <property type="term" value="F:oxidoreductase activity"/>
    <property type="evidence" value="ECO:0007669"/>
    <property type="project" value="TreeGrafter"/>
</dbReference>
<dbReference type="SUPFAM" id="SSF55347">
    <property type="entry name" value="Glyceraldehyde-3-phosphate dehydrogenase-like, C-terminal domain"/>
    <property type="match status" value="1"/>
</dbReference>
<dbReference type="PANTHER" id="PTHR42840:SF5">
    <property type="entry name" value="NAD(P)-BINDING ROSSMANN-FOLD SUPERFAMILY PROTEIN"/>
    <property type="match status" value="1"/>
</dbReference>
<sequence length="349" mass="38218">MSPLNVGIVGTGIFARDRHLPSYQEFPDKFKVIAAFNRHKAKALDFAKVADIPENKVYDNLDEILNDPHVDYIDALLPAQFNADIVEKAVKAGKPVILEKPIAANLDQAKEIVKIAESTPLPVGVAENWLYLPCIKIAKEQIEKIGPVVAFTHNSTGPFVTQNKYLTTTWRQKPEHIGGFLSDGGVHQLALVISLLGEFGSVSALTRQVRERSGADDIVFATVQLKNKEVIGSFTYGSAFGATEKSVFLKVYGKNGTVTVDLSDKKDPVVKVKLGGSAEDNGDERIFKVDNDESFGVNAEFLNFHEAVSKKDKSLYLGTPRTAFHHLACVDAFLKSSAKNGDHVKIEQP</sequence>
<dbReference type="InterPro" id="IPR000683">
    <property type="entry name" value="Gfo/Idh/MocA-like_OxRdtase_N"/>
</dbReference>
<dbReference type="Gene3D" id="3.30.360.10">
    <property type="entry name" value="Dihydrodipicolinate Reductase, domain 2"/>
    <property type="match status" value="1"/>
</dbReference>
<dbReference type="PANTHER" id="PTHR42840">
    <property type="entry name" value="NAD(P)-BINDING ROSSMANN-FOLD SUPERFAMILY PROTEIN-RELATED"/>
    <property type="match status" value="1"/>
</dbReference>
<evidence type="ECO:0000259" key="1">
    <source>
        <dbReference type="Pfam" id="PF01408"/>
    </source>
</evidence>
<organism evidence="3 4">
    <name type="scientific">Saccharomyces pastorianus</name>
    <name type="common">Lager yeast</name>
    <name type="synonym">Saccharomyces cerevisiae x Saccharomyces eubayanus</name>
    <dbReference type="NCBI Taxonomy" id="27292"/>
    <lineage>
        <taxon>Eukaryota</taxon>
        <taxon>Fungi</taxon>
        <taxon>Dikarya</taxon>
        <taxon>Ascomycota</taxon>
        <taxon>Saccharomycotina</taxon>
        <taxon>Saccharomycetes</taxon>
        <taxon>Saccharomycetales</taxon>
        <taxon>Saccharomycetaceae</taxon>
        <taxon>Saccharomyces</taxon>
    </lineage>
</organism>
<evidence type="ECO:0000313" key="3">
    <source>
        <dbReference type="EMBL" id="QID87453.1"/>
    </source>
</evidence>
<dbReference type="InterPro" id="IPR036291">
    <property type="entry name" value="NAD(P)-bd_dom_sf"/>
</dbReference>
<proteinExistence type="predicted"/>
<dbReference type="OrthoDB" id="64915at2759"/>
<protein>
    <submittedName>
        <fullName evidence="3">Uncharacterized protein</fullName>
    </submittedName>
</protein>
<dbReference type="FunFam" id="3.40.50.720:FF:000544">
    <property type="entry name" value="YMR315W-like protein"/>
    <property type="match status" value="1"/>
</dbReference>
<dbReference type="Pfam" id="PF02894">
    <property type="entry name" value="GFO_IDH_MocA_C"/>
    <property type="match status" value="1"/>
</dbReference>
<dbReference type="GO" id="GO:0000166">
    <property type="term" value="F:nucleotide binding"/>
    <property type="evidence" value="ECO:0007669"/>
    <property type="project" value="InterPro"/>
</dbReference>
<feature type="domain" description="Gfo/Idh/MocA-like oxidoreductase C-terminal" evidence="2">
    <location>
        <begin position="139"/>
        <end position="345"/>
    </location>
</feature>
<evidence type="ECO:0000259" key="2">
    <source>
        <dbReference type="Pfam" id="PF02894"/>
    </source>
</evidence>
<dbReference type="Proteomes" id="UP000501346">
    <property type="component" value="Chromosome SeXIII-ScXIII"/>
</dbReference>
<dbReference type="Pfam" id="PF01408">
    <property type="entry name" value="GFO_IDH_MocA"/>
    <property type="match status" value="1"/>
</dbReference>
<reference evidence="3 4" key="1">
    <citation type="journal article" date="2019" name="BMC Genomics">
        <title>Chromosome level assembly and comparative genome analysis confirm lager-brewing yeasts originated from a single hybridization.</title>
        <authorList>
            <person name="Salazar A.N."/>
            <person name="Gorter de Vries A.R."/>
            <person name="van den Broek M."/>
            <person name="Brouwers N."/>
            <person name="de la Torre Cortes P."/>
            <person name="Kuijpers N.G.A."/>
            <person name="Daran J.G."/>
            <person name="Abeel T."/>
        </authorList>
    </citation>
    <scope>NUCLEOTIDE SEQUENCE [LARGE SCALE GENOMIC DNA]</scope>
    <source>
        <strain evidence="3 4">CBS 1483</strain>
    </source>
</reference>
<name>A0A6C1EF34_SACPS</name>
<dbReference type="InterPro" id="IPR004104">
    <property type="entry name" value="Gfo/Idh/MocA-like_OxRdtase_C"/>
</dbReference>
<dbReference type="EMBL" id="CP049010">
    <property type="protein sequence ID" value="QID87453.1"/>
    <property type="molecule type" value="Genomic_DNA"/>
</dbReference>
<gene>
    <name evidence="3" type="ORF">GRS66_010130</name>
</gene>